<reference evidence="2" key="1">
    <citation type="submission" date="2016-10" db="EMBL/GenBank/DDBJ databases">
        <authorList>
            <person name="Varghese N."/>
            <person name="Submissions S."/>
        </authorList>
    </citation>
    <scope>NUCLEOTIDE SEQUENCE [LARGE SCALE GENOMIC DNA]</scope>
    <source>
        <strain evidence="2">DSM 44232</strain>
    </source>
</reference>
<dbReference type="Proteomes" id="UP000198583">
    <property type="component" value="Unassembled WGS sequence"/>
</dbReference>
<keyword evidence="2" id="KW-1185">Reference proteome</keyword>
<name>A0A1I6EUN5_9PSEU</name>
<organism evidence="1 2">
    <name type="scientific">Lentzea waywayandensis</name>
    <dbReference type="NCBI Taxonomy" id="84724"/>
    <lineage>
        <taxon>Bacteria</taxon>
        <taxon>Bacillati</taxon>
        <taxon>Actinomycetota</taxon>
        <taxon>Actinomycetes</taxon>
        <taxon>Pseudonocardiales</taxon>
        <taxon>Pseudonocardiaceae</taxon>
        <taxon>Lentzea</taxon>
    </lineage>
</organism>
<dbReference type="RefSeq" id="WP_093597721.1">
    <property type="nucleotide sequence ID" value="NZ_FOYL01000005.1"/>
</dbReference>
<accession>A0A1I6EUN5</accession>
<proteinExistence type="predicted"/>
<evidence type="ECO:0000313" key="1">
    <source>
        <dbReference type="EMBL" id="SFR21301.1"/>
    </source>
</evidence>
<evidence type="ECO:0000313" key="2">
    <source>
        <dbReference type="Proteomes" id="UP000198583"/>
    </source>
</evidence>
<sequence>MDALDRLYRSLDARMRPEDVATLVREAQPSLTEAEHRVIGEVALHARRWHGFSGMSDDYARPVGAARQVAATRVVFGVDGAVDADDPLSVLEFASLVGAEIAWDPDRTDFLSDRLNRDERAAAGIGLSKRQYNRRFRMLRRLSAKADRLDRVIVTRDVTLLAAAGFVGTIDRDRFRADVNAACFIAYYTARRKLRRRFTLLGRDNAFDQVAAALLRRCRLAAGTDWAMIALAHPTEEVLGHLTPEQLGNQIGRWSAATRSAAAVLGDLWQENDFEQANMVVRRGHDSSTWNTFARAYNAARAGWISSLHAAGAADLLADAWPGKAMRLMAADLAWWHRDTGGDLHSDTDVWAALPLPWEVLDGTATCTRGDVERACRSFDMDPARSGWSAPRAHGATARFRPTPELVHGVAVADPVWGMALRRAGVYSGKAPVSPVFGGQDAAG</sequence>
<gene>
    <name evidence="1" type="ORF">SAMN04488564_105549</name>
</gene>
<protein>
    <submittedName>
        <fullName evidence="1">Uncharacterized protein</fullName>
    </submittedName>
</protein>
<dbReference type="EMBL" id="FOYL01000005">
    <property type="protein sequence ID" value="SFR21301.1"/>
    <property type="molecule type" value="Genomic_DNA"/>
</dbReference>
<dbReference type="AlphaFoldDB" id="A0A1I6EUN5"/>
<dbReference type="OrthoDB" id="4264468at2"/>